<dbReference type="InterPro" id="IPR046673">
    <property type="entry name" value="ToxA_N"/>
</dbReference>
<sequence>MTDNPVKSAVEAQFATRPSLRSVVERLLADNLKEKYPPLTLPVTSLRLALPRDGGGRGLTPLLSAALDYLATQRLPDLASHSGLDAYLSDATGTRLTFESNGPRSYDLTVISALIRELPLILAVGFQDALTAYWNQPSDADGSRWQWLAAVLQGRLRTSAIRQTGSDAHALQRLIHLADYPARETRNRHTGPLASLHAYSVETRLAHGDTRVTLQSSDIVLVDGEQVWLCSLQGRIDSFASLDAFGEAWGRRMAQQYVADSLTWHLYEPDGNIFEVQAALILNEHLDNLAAIDLSVVTPLNELEQVFHSLTDPAAQLDPPADTPPQSLATLRTALPGWLQHASAGARFAYRQCLLEQASARRVHAGKTWLDGLHSIRSYATLHLNNQLCLARNAWLTGQRTCESGVSIYQADNLQLSFAVPVGSLGSGYIEPVRMSLVDLALNNLSGKPQGRMTVRSTDGQAIEAWLTPDVVAQLVQRVDVGRNYPNYIRRELLGDTDAAQQRKRLFIAQRPLQLKSQALEHATKREAGLTPKGFEYAAAVVGASHAERYVDDNEIVMRPLAFARKPGATADVVQHMFIIEPRNGLSGPHLLYRPAYAQALMEFSSREQLLAAIVQPGELQDSVLAWLADSARAIYSNGGFTQPHYVRIGGIGAEFDPLPAVPKPAKLADPFDESNDEILQSLTNGQLMEYLFTSEARQLLEQADRESTSNAESRWKLILEGAQLGFNTLLMLVRGPLAAAGWLLQLAQGLAQDLPALASNDPIARELAWVDLLLNTAMVLVHQVTSTSASPRPIIDEHAHQRALARLPLRRTPGEASPALPTVKRGAFGLPAEPPGGGHTLLDFDRSLASDAAAARLLEKLLEVKVAWPTPVPEPVSLGALKGLYKIDGHWHASVGGLLFQVNVVPGFGEVFIVHPQKPAHPGIKLKTDGRGHWTLDRGLKLEGGGPKRIAALREANRRKTQELVDRMQALSLEITPRMHTYLESQARMNSAYKALKKQADTLRLVWTLLQNASEAQQPALQARHLREMQDYAKRRAHYDILLDALQTQFDQSLPSRLELVQVGQSLEKVAGAAGNVQDRAKVLKTIGEQQMALHFYQVEWARNLQMTDRGESMLALSERMVIDNLWGDNTAFEQYVAQSISLADAIERMAESTRKIETTLDQLEQDSAAGRAMRQQLLAQITNPQEFFPDSLKLRALIPLIKASVEIGRMLPAQEAFYVERLKPGALIQALFSHIEVRSSADYPLEDQRGVYETVLDNYREYESAIQALKLINPNRLKPASARLLEGLHYARTLAQNELEAVVRKQEQLEVQLPLSKTLRPKAATKRVFKTAGKQYLIGELQPADAQVKVERYTISDALSGTTVTTFEQRPDGWTDVREPQPTAAPPVAPARELATLKTLGQALINGRAAIERVIAAQQQALESPSTRQTVNPADWDALLNSQAAQLTALADEVAREHLDKPTANDLIDDFKANARDMQRMAQRVCSAAYKRQWPTQESLDYLWRQGEIDINLTSPADPQRPTLSGDFFTEYAVYDKTPKPPTVLWYAHFHYATADAAPADYTRAHLKLAEQRKYTQKDLLKAHVQAALPGTEPVRQILYVLITPPVDQLFLAIAPRSGPR</sequence>
<dbReference type="EMBL" id="SPVI01000008">
    <property type="protein sequence ID" value="TFW42614.1"/>
    <property type="molecule type" value="Genomic_DNA"/>
</dbReference>
<name>A0A4Y9TE73_PSEFL</name>
<dbReference type="Proteomes" id="UP000297322">
    <property type="component" value="Unassembled WGS sequence"/>
</dbReference>
<evidence type="ECO:0000313" key="2">
    <source>
        <dbReference type="EMBL" id="TFW42614.1"/>
    </source>
</evidence>
<evidence type="ECO:0000259" key="1">
    <source>
        <dbReference type="Pfam" id="PF20178"/>
    </source>
</evidence>
<dbReference type="Pfam" id="PF20178">
    <property type="entry name" value="ToxA_N"/>
    <property type="match status" value="1"/>
</dbReference>
<protein>
    <recommendedName>
        <fullName evidence="1">Dermonecrotic toxin N-terminal domain-containing protein</fullName>
    </recommendedName>
</protein>
<accession>A0A4Y9TE73</accession>
<dbReference type="RefSeq" id="WP_135196546.1">
    <property type="nucleotide sequence ID" value="NZ_SPVI01000008.1"/>
</dbReference>
<organism evidence="2 3">
    <name type="scientific">Pseudomonas fluorescens</name>
    <dbReference type="NCBI Taxonomy" id="294"/>
    <lineage>
        <taxon>Bacteria</taxon>
        <taxon>Pseudomonadati</taxon>
        <taxon>Pseudomonadota</taxon>
        <taxon>Gammaproteobacteria</taxon>
        <taxon>Pseudomonadales</taxon>
        <taxon>Pseudomonadaceae</taxon>
        <taxon>Pseudomonas</taxon>
    </lineage>
</organism>
<proteinExistence type="predicted"/>
<evidence type="ECO:0000313" key="3">
    <source>
        <dbReference type="Proteomes" id="UP000297322"/>
    </source>
</evidence>
<comment type="caution">
    <text evidence="2">The sequence shown here is derived from an EMBL/GenBank/DDBJ whole genome shotgun (WGS) entry which is preliminary data.</text>
</comment>
<reference evidence="2 3" key="1">
    <citation type="submission" date="2019-03" db="EMBL/GenBank/DDBJ databases">
        <title>Biocontrol and xenobiotic degradation properties of endophytic Pseudomonas fluorescens strain BRZ63.</title>
        <authorList>
            <person name="Chlebek D.A."/>
            <person name="Pinski A."/>
            <person name="Zur J.P."/>
            <person name="Michalska J."/>
            <person name="Hupert-Kocurek K.T."/>
        </authorList>
    </citation>
    <scope>NUCLEOTIDE SEQUENCE [LARGE SCALE GENOMIC DNA]</scope>
    <source>
        <strain evidence="2 3">BRZ63</strain>
    </source>
</reference>
<feature type="domain" description="Dermonecrotic toxin N-terminal" evidence="1">
    <location>
        <begin position="431"/>
        <end position="615"/>
    </location>
</feature>
<gene>
    <name evidence="2" type="ORF">E4T65_15165</name>
</gene>